<evidence type="ECO:0000259" key="6">
    <source>
        <dbReference type="PROSITE" id="PS51144"/>
    </source>
</evidence>
<keyword evidence="4" id="KW-0862">Zinc</keyword>
<evidence type="ECO:0000313" key="8">
    <source>
        <dbReference type="Proteomes" id="UP001200034"/>
    </source>
</evidence>
<dbReference type="GO" id="GO:0008270">
    <property type="term" value="F:zinc ion binding"/>
    <property type="evidence" value="ECO:0007669"/>
    <property type="project" value="InterPro"/>
</dbReference>
<dbReference type="InterPro" id="IPR001148">
    <property type="entry name" value="CA_dom"/>
</dbReference>
<dbReference type="InterPro" id="IPR023561">
    <property type="entry name" value="Carbonic_anhydrase_a-class"/>
</dbReference>
<sequence length="260" mass="29717">VCGQDFGYGGQDGPDHWGDEYKRCSGKFQSPINIDEHNVQMRDYPDLEYYNFDTTPETVTLTNNGHTVLVKMTFASGKEPRVRGGPLERKAYYQFEQFHFHWGENDTVGSEDTINNQAYPAEMHLVVRSLDYPDFNSALGQDHGIAVLAYFFRIKNVGSASYSEFTRLLSKIGRKGQSADLTNPLPVMSYVSKDPTNYYSYVGSLTTPPCAEEVVWIDFHEPIDISENQLEQFRLLTANDDHLKNNFRPTQPLNNRTVYQ</sequence>
<dbReference type="GO" id="GO:0005737">
    <property type="term" value="C:cytoplasm"/>
    <property type="evidence" value="ECO:0007669"/>
    <property type="project" value="TreeGrafter"/>
</dbReference>
<evidence type="ECO:0000256" key="3">
    <source>
        <dbReference type="ARBA" id="ARBA00022723"/>
    </source>
</evidence>
<feature type="non-terminal residue" evidence="7">
    <location>
        <position position="1"/>
    </location>
</feature>
<dbReference type="PANTHER" id="PTHR18952:SF124">
    <property type="entry name" value="CARBONIC ANHYDRASE 7"/>
    <property type="match status" value="1"/>
</dbReference>
<dbReference type="SMART" id="SM01057">
    <property type="entry name" value="Carb_anhydrase"/>
    <property type="match status" value="1"/>
</dbReference>
<dbReference type="Gene3D" id="3.10.200.10">
    <property type="entry name" value="Alpha carbonic anhydrase"/>
    <property type="match status" value="1"/>
</dbReference>
<evidence type="ECO:0000256" key="1">
    <source>
        <dbReference type="ARBA" id="ARBA00010718"/>
    </source>
</evidence>
<evidence type="ECO:0000256" key="2">
    <source>
        <dbReference type="ARBA" id="ARBA00012925"/>
    </source>
</evidence>
<dbReference type="PANTHER" id="PTHR18952">
    <property type="entry name" value="CARBONIC ANHYDRASE"/>
    <property type="match status" value="1"/>
</dbReference>
<reference evidence="7" key="1">
    <citation type="journal article" date="2021" name="Mol. Ecol. Resour.">
        <title>Phylogenomic analyses of the genus Drosophila reveals genomic signals of climate adaptation.</title>
        <authorList>
            <person name="Li F."/>
            <person name="Rane R.V."/>
            <person name="Luria V."/>
            <person name="Xiong Z."/>
            <person name="Chen J."/>
            <person name="Li Z."/>
            <person name="Catullo R.A."/>
            <person name="Griffin P.C."/>
            <person name="Schiffer M."/>
            <person name="Pearce S."/>
            <person name="Lee S.F."/>
            <person name="McElroy K."/>
            <person name="Stocker A."/>
            <person name="Shirriffs J."/>
            <person name="Cockerell F."/>
            <person name="Coppin C."/>
            <person name="Sgro C.M."/>
            <person name="Karger A."/>
            <person name="Cain J.W."/>
            <person name="Weber J.A."/>
            <person name="Santpere G."/>
            <person name="Kirschner M.W."/>
            <person name="Hoffmann A.A."/>
            <person name="Oakeshott J.G."/>
            <person name="Zhang G."/>
        </authorList>
    </citation>
    <scope>NUCLEOTIDE SEQUENCE</scope>
    <source>
        <strain evidence="7">BGI-SZ-2011g</strain>
    </source>
</reference>
<gene>
    <name evidence="7" type="ORF">KR093_009022</name>
</gene>
<dbReference type="SUPFAM" id="SSF51069">
    <property type="entry name" value="Carbonic anhydrase"/>
    <property type="match status" value="1"/>
</dbReference>
<accession>A0AAD4JWP6</accession>
<dbReference type="FunFam" id="3.10.200.10:FF:000003">
    <property type="entry name" value="Carbonic anhydrase 12"/>
    <property type="match status" value="1"/>
</dbReference>
<proteinExistence type="inferred from homology"/>
<dbReference type="Pfam" id="PF00194">
    <property type="entry name" value="Carb_anhydrase"/>
    <property type="match status" value="1"/>
</dbReference>
<evidence type="ECO:0000256" key="4">
    <source>
        <dbReference type="ARBA" id="ARBA00022833"/>
    </source>
</evidence>
<comment type="caution">
    <text evidence="7">The sequence shown here is derived from an EMBL/GenBank/DDBJ whole genome shotgun (WGS) entry which is preliminary data.</text>
</comment>
<keyword evidence="5" id="KW-0325">Glycoprotein</keyword>
<dbReference type="EC" id="4.2.1.1" evidence="2"/>
<evidence type="ECO:0000256" key="5">
    <source>
        <dbReference type="ARBA" id="ARBA00023180"/>
    </source>
</evidence>
<dbReference type="GO" id="GO:0004089">
    <property type="term" value="F:carbonate dehydratase activity"/>
    <property type="evidence" value="ECO:0007669"/>
    <property type="project" value="UniProtKB-EC"/>
</dbReference>
<evidence type="ECO:0000313" key="7">
    <source>
        <dbReference type="EMBL" id="KAH8366101.1"/>
    </source>
</evidence>
<organism evidence="7 8">
    <name type="scientific">Drosophila rubida</name>
    <dbReference type="NCBI Taxonomy" id="30044"/>
    <lineage>
        <taxon>Eukaryota</taxon>
        <taxon>Metazoa</taxon>
        <taxon>Ecdysozoa</taxon>
        <taxon>Arthropoda</taxon>
        <taxon>Hexapoda</taxon>
        <taxon>Insecta</taxon>
        <taxon>Pterygota</taxon>
        <taxon>Neoptera</taxon>
        <taxon>Endopterygota</taxon>
        <taxon>Diptera</taxon>
        <taxon>Brachycera</taxon>
        <taxon>Muscomorpha</taxon>
        <taxon>Ephydroidea</taxon>
        <taxon>Drosophilidae</taxon>
        <taxon>Drosophila</taxon>
    </lineage>
</organism>
<dbReference type="EMBL" id="JAJJHW010002774">
    <property type="protein sequence ID" value="KAH8366101.1"/>
    <property type="molecule type" value="Genomic_DNA"/>
</dbReference>
<name>A0AAD4JWP6_9MUSC</name>
<dbReference type="AlphaFoldDB" id="A0AAD4JWP6"/>
<dbReference type="Proteomes" id="UP001200034">
    <property type="component" value="Unassembled WGS sequence"/>
</dbReference>
<dbReference type="CDD" id="cd00326">
    <property type="entry name" value="alpha_CA"/>
    <property type="match status" value="1"/>
</dbReference>
<protein>
    <recommendedName>
        <fullName evidence="2">carbonic anhydrase</fullName>
        <ecNumber evidence="2">4.2.1.1</ecNumber>
    </recommendedName>
</protein>
<feature type="non-terminal residue" evidence="7">
    <location>
        <position position="260"/>
    </location>
</feature>
<keyword evidence="8" id="KW-1185">Reference proteome</keyword>
<feature type="domain" description="Alpha-carbonic anhydrase" evidence="6">
    <location>
        <begin position="4"/>
        <end position="260"/>
    </location>
</feature>
<dbReference type="InterPro" id="IPR036398">
    <property type="entry name" value="CA_dom_sf"/>
</dbReference>
<comment type="similarity">
    <text evidence="1">Belongs to the alpha-carbonic anhydrase family.</text>
</comment>
<keyword evidence="3" id="KW-0479">Metal-binding</keyword>
<dbReference type="PROSITE" id="PS51144">
    <property type="entry name" value="ALPHA_CA_2"/>
    <property type="match status" value="1"/>
</dbReference>